<feature type="compositionally biased region" description="Low complexity" evidence="8">
    <location>
        <begin position="1757"/>
        <end position="1783"/>
    </location>
</feature>
<evidence type="ECO:0000256" key="2">
    <source>
        <dbReference type="ARBA" id="ARBA00022553"/>
    </source>
</evidence>
<dbReference type="SUPFAM" id="SSF47095">
    <property type="entry name" value="HMG-box"/>
    <property type="match status" value="1"/>
</dbReference>
<dbReference type="PROSITE" id="PS50118">
    <property type="entry name" value="HMG_BOX_2"/>
    <property type="match status" value="1"/>
</dbReference>
<keyword evidence="2" id="KW-0597">Phosphoprotein</keyword>
<evidence type="ECO:0000256" key="7">
    <source>
        <dbReference type="PROSITE-ProRule" id="PRU00267"/>
    </source>
</evidence>
<feature type="compositionally biased region" description="Polar residues" evidence="8">
    <location>
        <begin position="679"/>
        <end position="693"/>
    </location>
</feature>
<feature type="compositionally biased region" description="Acidic residues" evidence="8">
    <location>
        <begin position="449"/>
        <end position="460"/>
    </location>
</feature>
<dbReference type="OrthoDB" id="2377365at2759"/>
<feature type="region of interest" description="Disordered" evidence="8">
    <location>
        <begin position="679"/>
        <end position="708"/>
    </location>
</feature>
<dbReference type="InterPro" id="IPR036910">
    <property type="entry name" value="HMG_box_dom_sf"/>
</dbReference>
<organism evidence="10 11">
    <name type="scientific">Pomacea canaliculata</name>
    <name type="common">Golden apple snail</name>
    <dbReference type="NCBI Taxonomy" id="400727"/>
    <lineage>
        <taxon>Eukaryota</taxon>
        <taxon>Metazoa</taxon>
        <taxon>Spiralia</taxon>
        <taxon>Lophotrochozoa</taxon>
        <taxon>Mollusca</taxon>
        <taxon>Gastropoda</taxon>
        <taxon>Caenogastropoda</taxon>
        <taxon>Architaenioglossa</taxon>
        <taxon>Ampullarioidea</taxon>
        <taxon>Ampullariidae</taxon>
        <taxon>Pomacea</taxon>
    </lineage>
</organism>
<feature type="region of interest" description="Disordered" evidence="8">
    <location>
        <begin position="1841"/>
        <end position="1876"/>
    </location>
</feature>
<feature type="region of interest" description="Disordered" evidence="8">
    <location>
        <begin position="581"/>
        <end position="604"/>
    </location>
</feature>
<dbReference type="GO" id="GO:0000981">
    <property type="term" value="F:DNA-binding transcription factor activity, RNA polymerase II-specific"/>
    <property type="evidence" value="ECO:0007669"/>
    <property type="project" value="TreeGrafter"/>
</dbReference>
<feature type="region of interest" description="Disordered" evidence="8">
    <location>
        <begin position="147"/>
        <end position="185"/>
    </location>
</feature>
<feature type="compositionally biased region" description="Low complexity" evidence="8">
    <location>
        <begin position="1651"/>
        <end position="1670"/>
    </location>
</feature>
<evidence type="ECO:0000256" key="5">
    <source>
        <dbReference type="ARBA" id="ARBA00023163"/>
    </source>
</evidence>
<feature type="compositionally biased region" description="Polar residues" evidence="8">
    <location>
        <begin position="581"/>
        <end position="595"/>
    </location>
</feature>
<feature type="region of interest" description="Disordered" evidence="8">
    <location>
        <begin position="1183"/>
        <end position="1202"/>
    </location>
</feature>
<keyword evidence="6 7" id="KW-0539">Nucleus</keyword>
<dbReference type="Gene3D" id="1.10.30.10">
    <property type="entry name" value="High mobility group box domain"/>
    <property type="match status" value="1"/>
</dbReference>
<dbReference type="InterPro" id="IPR058607">
    <property type="entry name" value="HMG-box_Cic-like"/>
</dbReference>
<feature type="compositionally biased region" description="Polar residues" evidence="8">
    <location>
        <begin position="1909"/>
        <end position="1923"/>
    </location>
</feature>
<evidence type="ECO:0000313" key="11">
    <source>
        <dbReference type="Proteomes" id="UP000245119"/>
    </source>
</evidence>
<gene>
    <name evidence="10" type="ORF">C0Q70_12908</name>
</gene>
<feature type="domain" description="HMG box" evidence="9">
    <location>
        <begin position="501"/>
        <end position="569"/>
    </location>
</feature>
<dbReference type="Proteomes" id="UP000245119">
    <property type="component" value="Linkage Group LG7"/>
</dbReference>
<dbReference type="Pfam" id="PF25981">
    <property type="entry name" value="HTH_Cic_C"/>
    <property type="match status" value="1"/>
</dbReference>
<feature type="compositionally biased region" description="Basic and acidic residues" evidence="8">
    <location>
        <begin position="1850"/>
        <end position="1860"/>
    </location>
</feature>
<accession>A0A2T7P2U3</accession>
<dbReference type="FunFam" id="1.10.30.10:FF:000010">
    <property type="entry name" value="Capicua transcriptional repressor b"/>
    <property type="match status" value="1"/>
</dbReference>
<keyword evidence="5" id="KW-0804">Transcription</keyword>
<evidence type="ECO:0000256" key="4">
    <source>
        <dbReference type="ARBA" id="ARBA00023125"/>
    </source>
</evidence>
<feature type="compositionally biased region" description="Polar residues" evidence="8">
    <location>
        <begin position="147"/>
        <end position="166"/>
    </location>
</feature>
<feature type="DNA-binding region" description="HMG box" evidence="7">
    <location>
        <begin position="501"/>
        <end position="569"/>
    </location>
</feature>
<feature type="region of interest" description="Disordered" evidence="8">
    <location>
        <begin position="1989"/>
        <end position="2072"/>
    </location>
</feature>
<feature type="region of interest" description="Disordered" evidence="8">
    <location>
        <begin position="975"/>
        <end position="1001"/>
    </location>
</feature>
<feature type="region of interest" description="Disordered" evidence="8">
    <location>
        <begin position="1901"/>
        <end position="1923"/>
    </location>
</feature>
<keyword evidence="11" id="KW-1185">Reference proteome</keyword>
<protein>
    <recommendedName>
        <fullName evidence="9">HMG box domain-containing protein</fullName>
    </recommendedName>
</protein>
<dbReference type="CDD" id="cd21990">
    <property type="entry name" value="HMG-box_CIC-like"/>
    <property type="match status" value="1"/>
</dbReference>
<feature type="compositionally biased region" description="Basic residues" evidence="8">
    <location>
        <begin position="469"/>
        <end position="479"/>
    </location>
</feature>
<reference evidence="10 11" key="1">
    <citation type="submission" date="2018-04" db="EMBL/GenBank/DDBJ databases">
        <title>The genome of golden apple snail Pomacea canaliculata provides insight into stress tolerance and invasive adaptation.</title>
        <authorList>
            <person name="Liu C."/>
            <person name="Liu B."/>
            <person name="Ren Y."/>
            <person name="Zhang Y."/>
            <person name="Wang H."/>
            <person name="Li S."/>
            <person name="Jiang F."/>
            <person name="Yin L."/>
            <person name="Zhang G."/>
            <person name="Qian W."/>
            <person name="Fan W."/>
        </authorList>
    </citation>
    <scope>NUCLEOTIDE SEQUENCE [LARGE SCALE GENOMIC DNA]</scope>
    <source>
        <strain evidence="10">SZHN2017</strain>
        <tissue evidence="10">Muscle</tissue>
    </source>
</reference>
<feature type="region of interest" description="Disordered" evidence="8">
    <location>
        <begin position="1531"/>
        <end position="1786"/>
    </location>
</feature>
<dbReference type="InterPro" id="IPR009071">
    <property type="entry name" value="HMG_box_dom"/>
</dbReference>
<dbReference type="InterPro" id="IPR058606">
    <property type="entry name" value="HTH_Cic_C"/>
</dbReference>
<evidence type="ECO:0000256" key="8">
    <source>
        <dbReference type="SAM" id="MobiDB-lite"/>
    </source>
</evidence>
<name>A0A2T7P2U3_POMCA</name>
<feature type="compositionally biased region" description="Polar residues" evidence="8">
    <location>
        <begin position="2022"/>
        <end position="2056"/>
    </location>
</feature>
<feature type="region of interest" description="Disordered" evidence="8">
    <location>
        <begin position="425"/>
        <end position="498"/>
    </location>
</feature>
<sequence length="2072" mass="224321">MRYKKGDVVSTPNGIRKKFNGKQWRRLCSKEGCTKESQRRGFCSRHLSLKGKGLRQAPSFPGCRKGELKEGQIEWATESRETEYDPERQHSRFEMDETEAANMLVCLGNSRSTTPAFSPTPSQNPVSPRIVQAQSPTAIYRPTSFTPISPHTSPQVPQSFITSPQKSWGPAPTKSPGSSSDHMSHLGSRFPSVSGIPAFQSHIISDTMVAKPRSISLTKQDSGRSEDSGVDVLTPKTPVSKVIVSPGSVFGQAMQTGAVLTSPIQQRLSGQGDHSTLVKQLQSHRIADHGRQTCIEQIPEYLTVGRGHHPLERTHSYPPQELEARQEGPMSYTAHMPPGSRILSSKQGDLGVGRPILVRAHTHEQEDMPVALVRQEMEGQFLEHMAEVNKTLRGEEDMSYRQPAVVMGSGPSLQEVQQSMLEASPLRGSPDNIHPAMSSSQQRLKLDDDVGCDPDDDDVFEPVVESSKKAPKSPTKRRTQSLSALKDKEENRALRKDKDHIRRPMNAFMIFSKRHRAMVHQRHPNQDNRTVSKILGEWWYALEPKQKQLYYDLASQVKEAHFKAHPDWKWCSKDRKRSSTVATSLKQHSRLSSSGDAVDAETTEKLDSPVLVKQSSIDDVFDDPVPLASIRPHSLSSFSREDEGSAFVPTKAFLKRESGASLTEPLSRERLVSDSCLQLPSTSHTSANQNHSPLSGGARELAGPVPTSRSQLIAHHAYRTSQSKGEEDDSDDEKMVICEEDDNNSETDGIDLNCKEHVSDSATDSEAEDNVLIENKAFPQQRFSPVMKQIGSVDIAHRPQPIRRMPHSESTQVLMHSESTKLSGIAAAVKDALDPLSLPRPSSTGSSFQPIGAFRAKLKDMQSMSAESENIQNEEKMEMRKTSFSTSSVPGLVAAASAAVPLAMVSGVTGGGRVQYVQQTPVKVGPMTIHNITMMQEQQHLIVSSDTQTTLGCHNSNGPILGKISKGMGRVNSQRIAPHQQHHQQQQQQQHHHLHQQHPQQQIMVQPNAILGKPATSSMVQIVAAPQLVATCAGQISGTVTSTFATTAKPISTPIPIASKPTNSSAMPSNTKVSRTASLGSISMPSATILPSTQTAKYSTIVLQGNQYSGMTLLDTSSLTTAQGQKIQAGNSGVHHVNPQGFMTTYRNVAPPPHTSPQAAQPVQTVATQPAHHLVTNLVLKTNATPPAGGGHQQQAQAPTQTLSIAPSQQPTHVRYILPSVQVQASPQGDKVQNVLQMALPGGAVTQAGILTVASSPVPPQGSHQVPMSGKIQITPASNIRKVLTTQQSAQPQAVISTNKAQQQQQHQQQQVAMVTQFVAMPQSPAIVAMAQPQQVQISGGSLAQPVVSLAVAQHQALPLPSPTVVQQQQAATITAHLQQQQQSSALATHLHQQPATITAQLQQSQQQPQQRVILPTAPRFNFMSQPPGTSVSIATAQSQSAKLETLQIVPTIVAQGQQVLIHPQPVRSPASISPALSLASPLPQRRMHIKPAGFTGLSSEGKGEIGYISSPNLQAKPTRVKAAIVHVPVATESLQRPPQSPAQRSRPSVGSPRPTPSPNTISPVPSPGASHHHSPQAPSPNSSQLHHRMPVMASSLSASSPQPHQVMGDLPSPVPRHLGDARHPLPPSPLAQQISSDFDQRPLSKPPTPSIITNTNNNNNSTTSNNNISGGKKFGESDRRMTPPRKEKKTVRMDLPDLEDEEEKREIPKRDVTFSFPASDHGMDEERIGSNALAASNGGGHQPSKAKHKPPPLMVPPQVLQSTLPSPGCSASSAPSSAVNSPRKSIFKKVKDDGMNRVLEQVDFERQFECLPKFVPEDNETSTPLPQSPRAILNTYKKKKKQVSNLVKDNPDGESKFSSESETTTPKTPRSGMFEDTRFFGSSFNLENINEEFKGALSAKDFDGDLNSPRTPKTPSSPGTFSTRRILDQRRQLVMQLFEEQGLYPTTPATLAFQAKHSDIFPNKMCLQLKIREVRQKMMAMSMQTVREMEDGQLSSSSSAGGSSSGGGSTTTGGGPVGMDGSSSSPRNSTATDSYTPSPSAGQMSGKGTQQTMVSSGRGEMLPPASVHQTS</sequence>
<keyword evidence="1" id="KW-0678">Repressor</keyword>
<feature type="compositionally biased region" description="Low complexity" evidence="8">
    <location>
        <begin position="1536"/>
        <end position="1549"/>
    </location>
</feature>
<feature type="compositionally biased region" description="Basic and acidic residues" evidence="8">
    <location>
        <begin position="485"/>
        <end position="498"/>
    </location>
</feature>
<dbReference type="InterPro" id="IPR052412">
    <property type="entry name" value="CC-Dev_Transcription_Reg"/>
</dbReference>
<evidence type="ECO:0000256" key="1">
    <source>
        <dbReference type="ARBA" id="ARBA00022491"/>
    </source>
</evidence>
<comment type="caution">
    <text evidence="10">The sequence shown here is derived from an EMBL/GenBank/DDBJ whole genome shotgun (WGS) entry which is preliminary data.</text>
</comment>
<evidence type="ECO:0000256" key="6">
    <source>
        <dbReference type="ARBA" id="ARBA00023242"/>
    </source>
</evidence>
<evidence type="ECO:0000313" key="10">
    <source>
        <dbReference type="EMBL" id="PVD27736.1"/>
    </source>
</evidence>
<dbReference type="Pfam" id="PF00505">
    <property type="entry name" value="HMG_box"/>
    <property type="match status" value="1"/>
</dbReference>
<dbReference type="GO" id="GO:0005634">
    <property type="term" value="C:nucleus"/>
    <property type="evidence" value="ECO:0007669"/>
    <property type="project" value="UniProtKB-UniRule"/>
</dbReference>
<dbReference type="GO" id="GO:0000977">
    <property type="term" value="F:RNA polymerase II transcription regulatory region sequence-specific DNA binding"/>
    <property type="evidence" value="ECO:0007669"/>
    <property type="project" value="TreeGrafter"/>
</dbReference>
<feature type="compositionally biased region" description="Basic and acidic residues" evidence="8">
    <location>
        <begin position="1674"/>
        <end position="1696"/>
    </location>
</feature>
<dbReference type="PANTHER" id="PTHR13059">
    <property type="entry name" value="HMG-BOX TRANSCRIPTION FACTOR BBX"/>
    <property type="match status" value="1"/>
</dbReference>
<dbReference type="EMBL" id="PZQS01000007">
    <property type="protein sequence ID" value="PVD27736.1"/>
    <property type="molecule type" value="Genomic_DNA"/>
</dbReference>
<dbReference type="SMART" id="SM00398">
    <property type="entry name" value="HMG"/>
    <property type="match status" value="1"/>
</dbReference>
<proteinExistence type="predicted"/>
<keyword evidence="4 7" id="KW-0238">DNA-binding</keyword>
<feature type="compositionally biased region" description="Low complexity" evidence="8">
    <location>
        <begin position="1861"/>
        <end position="1870"/>
    </location>
</feature>
<feature type="compositionally biased region" description="Gly residues" evidence="8">
    <location>
        <begin position="2004"/>
        <end position="2019"/>
    </location>
</feature>
<keyword evidence="3" id="KW-0805">Transcription regulation</keyword>
<feature type="compositionally biased region" description="Low complexity" evidence="8">
    <location>
        <begin position="1193"/>
        <end position="1202"/>
    </location>
</feature>
<evidence type="ECO:0000259" key="9">
    <source>
        <dbReference type="PROSITE" id="PS50118"/>
    </source>
</evidence>
<dbReference type="PANTHER" id="PTHR13059:SF13">
    <property type="entry name" value="PROTEIN CAPICUA HOMOLOG"/>
    <property type="match status" value="1"/>
</dbReference>
<evidence type="ECO:0000256" key="3">
    <source>
        <dbReference type="ARBA" id="ARBA00023015"/>
    </source>
</evidence>
<feature type="compositionally biased region" description="Polar residues" evidence="8">
    <location>
        <begin position="1595"/>
        <end position="1604"/>
    </location>
</feature>